<protein>
    <recommendedName>
        <fullName evidence="3">GIY-YIG domain-containing protein</fullName>
    </recommendedName>
</protein>
<evidence type="ECO:0000313" key="1">
    <source>
        <dbReference type="EMBL" id="OES30561.1"/>
    </source>
</evidence>
<evidence type="ECO:0000313" key="2">
    <source>
        <dbReference type="Proteomes" id="UP000095392"/>
    </source>
</evidence>
<gene>
    <name evidence="1" type="ORF">BFV95_3003</name>
</gene>
<sequence length="140" mass="16253">MILSETNFDVTASQLAHSNMGWFCGFDDLHDNQWPISKDDGVYLLWEKNDYCPVHEKFHSKALYVGKGRVKARIYDHAKKKGFTEGNIIYFTFLEMPNRKAKYIEQLLLDLYDFPLNRAENNGRGKLCAYISQEEADFGS</sequence>
<accession>A0AB36FXD6</accession>
<dbReference type="EMBL" id="MIPY01000020">
    <property type="protein sequence ID" value="OES30561.1"/>
    <property type="molecule type" value="Genomic_DNA"/>
</dbReference>
<proteinExistence type="predicted"/>
<reference evidence="1 2" key="1">
    <citation type="submission" date="2016-09" db="EMBL/GenBank/DDBJ databases">
        <title>Draft Genome Sequence of four Alteromonas macleodii strains isolated from copper coupons and grown long-term at elevated copper levels.</title>
        <authorList>
            <person name="Cusick K."/>
            <person name="Dale J."/>
            <person name="Little B."/>
            <person name="Biffinger J."/>
        </authorList>
    </citation>
    <scope>NUCLEOTIDE SEQUENCE [LARGE SCALE GENOMIC DNA]</scope>
    <source>
        <strain evidence="1 2">KCP01</strain>
    </source>
</reference>
<dbReference type="AlphaFoldDB" id="A0AB36FXD6"/>
<comment type="caution">
    <text evidence="1">The sequence shown here is derived from an EMBL/GenBank/DDBJ whole genome shotgun (WGS) entry which is preliminary data.</text>
</comment>
<evidence type="ECO:0008006" key="3">
    <source>
        <dbReference type="Google" id="ProtNLM"/>
    </source>
</evidence>
<name>A0AB36FXD6_ALTMA</name>
<keyword evidence="2" id="KW-1185">Reference proteome</keyword>
<organism evidence="1 2">
    <name type="scientific">Alteromonas macleodii</name>
    <name type="common">Pseudoalteromonas macleodii</name>
    <dbReference type="NCBI Taxonomy" id="28108"/>
    <lineage>
        <taxon>Bacteria</taxon>
        <taxon>Pseudomonadati</taxon>
        <taxon>Pseudomonadota</taxon>
        <taxon>Gammaproteobacteria</taxon>
        <taxon>Alteromonadales</taxon>
        <taxon>Alteromonadaceae</taxon>
        <taxon>Alteromonas/Salinimonas group</taxon>
        <taxon>Alteromonas</taxon>
    </lineage>
</organism>
<dbReference type="Proteomes" id="UP000095392">
    <property type="component" value="Unassembled WGS sequence"/>
</dbReference>